<evidence type="ECO:0000313" key="2">
    <source>
        <dbReference type="Proteomes" id="UP001055811"/>
    </source>
</evidence>
<dbReference type="EMBL" id="CM042011">
    <property type="protein sequence ID" value="KAI3763738.1"/>
    <property type="molecule type" value="Genomic_DNA"/>
</dbReference>
<sequence length="119" mass="13712">MLNFSVDSKILNKFQNIMTKGGEAPSSCERLSSEAGEREGNVEAGKRFLQSRKVFTVGSLEKRREEREIWVRLRWVFWRREEKQCGDSVVRFNIEYTDEAIHGSGGGEFSRRMSSDGDD</sequence>
<dbReference type="Proteomes" id="UP001055811">
    <property type="component" value="Linkage Group LG03"/>
</dbReference>
<reference evidence="2" key="1">
    <citation type="journal article" date="2022" name="Mol. Ecol. Resour.">
        <title>The genomes of chicory, endive, great burdock and yacon provide insights into Asteraceae palaeo-polyploidization history and plant inulin production.</title>
        <authorList>
            <person name="Fan W."/>
            <person name="Wang S."/>
            <person name="Wang H."/>
            <person name="Wang A."/>
            <person name="Jiang F."/>
            <person name="Liu H."/>
            <person name="Zhao H."/>
            <person name="Xu D."/>
            <person name="Zhang Y."/>
        </authorList>
    </citation>
    <scope>NUCLEOTIDE SEQUENCE [LARGE SCALE GENOMIC DNA]</scope>
    <source>
        <strain evidence="2">cv. Punajuju</strain>
    </source>
</reference>
<evidence type="ECO:0000313" key="1">
    <source>
        <dbReference type="EMBL" id="KAI3763738.1"/>
    </source>
</evidence>
<organism evidence="1 2">
    <name type="scientific">Cichorium intybus</name>
    <name type="common">Chicory</name>
    <dbReference type="NCBI Taxonomy" id="13427"/>
    <lineage>
        <taxon>Eukaryota</taxon>
        <taxon>Viridiplantae</taxon>
        <taxon>Streptophyta</taxon>
        <taxon>Embryophyta</taxon>
        <taxon>Tracheophyta</taxon>
        <taxon>Spermatophyta</taxon>
        <taxon>Magnoliopsida</taxon>
        <taxon>eudicotyledons</taxon>
        <taxon>Gunneridae</taxon>
        <taxon>Pentapetalae</taxon>
        <taxon>asterids</taxon>
        <taxon>campanulids</taxon>
        <taxon>Asterales</taxon>
        <taxon>Asteraceae</taxon>
        <taxon>Cichorioideae</taxon>
        <taxon>Cichorieae</taxon>
        <taxon>Cichoriinae</taxon>
        <taxon>Cichorium</taxon>
    </lineage>
</organism>
<name>A0ACB9EYN2_CICIN</name>
<keyword evidence="2" id="KW-1185">Reference proteome</keyword>
<gene>
    <name evidence="1" type="ORF">L2E82_13733</name>
</gene>
<reference evidence="1 2" key="2">
    <citation type="journal article" date="2022" name="Mol. Ecol. Resour.">
        <title>The genomes of chicory, endive, great burdock and yacon provide insights into Asteraceae paleo-polyploidization history and plant inulin production.</title>
        <authorList>
            <person name="Fan W."/>
            <person name="Wang S."/>
            <person name="Wang H."/>
            <person name="Wang A."/>
            <person name="Jiang F."/>
            <person name="Liu H."/>
            <person name="Zhao H."/>
            <person name="Xu D."/>
            <person name="Zhang Y."/>
        </authorList>
    </citation>
    <scope>NUCLEOTIDE SEQUENCE [LARGE SCALE GENOMIC DNA]</scope>
    <source>
        <strain evidence="2">cv. Punajuju</strain>
        <tissue evidence="1">Leaves</tissue>
    </source>
</reference>
<proteinExistence type="predicted"/>
<accession>A0ACB9EYN2</accession>
<protein>
    <submittedName>
        <fullName evidence="1">Uncharacterized protein</fullName>
    </submittedName>
</protein>
<comment type="caution">
    <text evidence="1">The sequence shown here is derived from an EMBL/GenBank/DDBJ whole genome shotgun (WGS) entry which is preliminary data.</text>
</comment>